<accession>A0A6G7YF28</accession>
<dbReference type="InterPro" id="IPR029063">
    <property type="entry name" value="SAM-dependent_MTases_sf"/>
</dbReference>
<dbReference type="SUPFAM" id="SSF53335">
    <property type="entry name" value="S-adenosyl-L-methionine-dependent methyltransferases"/>
    <property type="match status" value="1"/>
</dbReference>
<keyword evidence="2" id="KW-1185">Reference proteome</keyword>
<keyword evidence="1" id="KW-0808">Transferase</keyword>
<proteinExistence type="predicted"/>
<name>A0A6G7YF28_9ACTN</name>
<organism evidence="1 2">
    <name type="scientific">Nocardioides piscis</name>
    <dbReference type="NCBI Taxonomy" id="2714938"/>
    <lineage>
        <taxon>Bacteria</taxon>
        <taxon>Bacillati</taxon>
        <taxon>Actinomycetota</taxon>
        <taxon>Actinomycetes</taxon>
        <taxon>Propionibacteriales</taxon>
        <taxon>Nocardioidaceae</taxon>
        <taxon>Nocardioides</taxon>
    </lineage>
</organism>
<evidence type="ECO:0000313" key="2">
    <source>
        <dbReference type="Proteomes" id="UP000502035"/>
    </source>
</evidence>
<dbReference type="CDD" id="cd02440">
    <property type="entry name" value="AdoMet_MTases"/>
    <property type="match status" value="1"/>
</dbReference>
<dbReference type="EMBL" id="CP049866">
    <property type="protein sequence ID" value="QIK75217.1"/>
    <property type="molecule type" value="Genomic_DNA"/>
</dbReference>
<evidence type="ECO:0000313" key="1">
    <source>
        <dbReference type="EMBL" id="QIK75217.1"/>
    </source>
</evidence>
<dbReference type="KEGG" id="npi:G7071_07045"/>
<dbReference type="Proteomes" id="UP000502035">
    <property type="component" value="Chromosome"/>
</dbReference>
<dbReference type="Gene3D" id="3.40.50.150">
    <property type="entry name" value="Vaccinia Virus protein VP39"/>
    <property type="match status" value="1"/>
</dbReference>
<dbReference type="RefSeq" id="WP_166316641.1">
    <property type="nucleotide sequence ID" value="NZ_CP049866.1"/>
</dbReference>
<dbReference type="GO" id="GO:0032259">
    <property type="term" value="P:methylation"/>
    <property type="evidence" value="ECO:0007669"/>
    <property type="project" value="UniProtKB-KW"/>
</dbReference>
<gene>
    <name evidence="1" type="ORF">G7071_07045</name>
</gene>
<keyword evidence="1" id="KW-0489">Methyltransferase</keyword>
<protein>
    <submittedName>
        <fullName evidence="1">Class I SAM-dependent methyltransferase</fullName>
    </submittedName>
</protein>
<dbReference type="GO" id="GO:0008168">
    <property type="term" value="F:methyltransferase activity"/>
    <property type="evidence" value="ECO:0007669"/>
    <property type="project" value="UniProtKB-KW"/>
</dbReference>
<dbReference type="Pfam" id="PF13489">
    <property type="entry name" value="Methyltransf_23"/>
    <property type="match status" value="1"/>
</dbReference>
<dbReference type="AlphaFoldDB" id="A0A6G7YF28"/>
<reference evidence="1 2" key="1">
    <citation type="submission" date="2020-03" db="EMBL/GenBank/DDBJ databases">
        <title>Nocardioides sp. nov., isolated from fish.</title>
        <authorList>
            <person name="Hyun D.-W."/>
            <person name="Bae J.-W."/>
        </authorList>
    </citation>
    <scope>NUCLEOTIDE SEQUENCE [LARGE SCALE GENOMIC DNA]</scope>
    <source>
        <strain evidence="1 2">HDW12A</strain>
    </source>
</reference>
<sequence>MAELQEADYGEGRDYAYGSPHLTHAGLGRRIEAELRDLVAAIVSERGECRVVEVGAGHGPMTAHMLAAGASVTVTEMSEPSARVLASTYGDRDDVRVVHDPDGARTPDLVAQGCDLLVFIGVLHHIPDYLTEVGRLVEAMPEGGSFYCTMDPTFYPTRPRGHHAAERASYLLWRVAQGNLRRGIATRWRRVRGVWDETLNSDMVEYHTVRQGVDQEALAALLRQYFTDVDLRIYWSTQGGAFQRLGERFGWTSTFGITARGRTGRG</sequence>